<sequence>MAQFRQRIACYRDQFLLQLGGGHPSLQCTSRLFELKDAVLSTNSVVALCSPRGLDVRTTSLVPALTDPLIPSQDAASHPPSPAQYYNVGIKDAHCSILPLRDNVSLAEQIPLDNSIANETTQTLHLDQGHSPPALVYDTEPICAKEIDCSVDKPPELSDEMVNTTPLITSPLELKPPPYHPSIDLDFLQSSPNHFTSASQSVYTCLKSKPELPLETALGRPFPFQISSKDMSNSPALQPLEIFSHTVCTEVSDYDSSIDYFISSADVDDALLQITDFVQRDISLESSIRAIQS</sequence>
<gene>
    <name evidence="1" type="ORF">BASA50_007861</name>
</gene>
<accession>A0ABQ8F5X0</accession>
<keyword evidence="2" id="KW-1185">Reference proteome</keyword>
<dbReference type="EMBL" id="JAFCIX010000371">
    <property type="protein sequence ID" value="KAH6592810.1"/>
    <property type="molecule type" value="Genomic_DNA"/>
</dbReference>
<dbReference type="Proteomes" id="UP001648503">
    <property type="component" value="Unassembled WGS sequence"/>
</dbReference>
<protein>
    <submittedName>
        <fullName evidence="1">Uncharacterized protein</fullName>
    </submittedName>
</protein>
<reference evidence="1 2" key="1">
    <citation type="submission" date="2021-02" db="EMBL/GenBank/DDBJ databases">
        <title>Variation within the Batrachochytrium salamandrivorans European outbreak.</title>
        <authorList>
            <person name="Kelly M."/>
            <person name="Pasmans F."/>
            <person name="Shea T.P."/>
            <person name="Munoz J.F."/>
            <person name="Carranza S."/>
            <person name="Cuomo C.A."/>
            <person name="Martel A."/>
        </authorList>
    </citation>
    <scope>NUCLEOTIDE SEQUENCE [LARGE SCALE GENOMIC DNA]</scope>
    <source>
        <strain evidence="1 2">AMFP18/2</strain>
    </source>
</reference>
<organism evidence="1 2">
    <name type="scientific">Batrachochytrium salamandrivorans</name>
    <dbReference type="NCBI Taxonomy" id="1357716"/>
    <lineage>
        <taxon>Eukaryota</taxon>
        <taxon>Fungi</taxon>
        <taxon>Fungi incertae sedis</taxon>
        <taxon>Chytridiomycota</taxon>
        <taxon>Chytridiomycota incertae sedis</taxon>
        <taxon>Chytridiomycetes</taxon>
        <taxon>Rhizophydiales</taxon>
        <taxon>Rhizophydiales incertae sedis</taxon>
        <taxon>Batrachochytrium</taxon>
    </lineage>
</organism>
<evidence type="ECO:0000313" key="2">
    <source>
        <dbReference type="Proteomes" id="UP001648503"/>
    </source>
</evidence>
<proteinExistence type="predicted"/>
<name>A0ABQ8F5X0_9FUNG</name>
<comment type="caution">
    <text evidence="1">The sequence shown here is derived from an EMBL/GenBank/DDBJ whole genome shotgun (WGS) entry which is preliminary data.</text>
</comment>
<evidence type="ECO:0000313" key="1">
    <source>
        <dbReference type="EMBL" id="KAH6592810.1"/>
    </source>
</evidence>